<gene>
    <name evidence="2" type="ORF">N476_24680</name>
</gene>
<sequence>MKRNLFIGLLTVAISFGANASPWTNAYGKISNIQVWANGSDPYGVWVTLESDSDISSDCSLTYYLQHNASNKDIVYSSLLTAKVSGGKVNIQTDKSKNATGLCRIHKVLF</sequence>
<accession>A0A167AY43</accession>
<comment type="caution">
    <text evidence="2">The sequence shown here is derived from an EMBL/GenBank/DDBJ whole genome shotgun (WGS) entry which is preliminary data.</text>
</comment>
<protein>
    <submittedName>
        <fullName evidence="2">Uncharacterized protein</fullName>
    </submittedName>
</protein>
<name>A0A167AY43_9GAMM</name>
<organism evidence="2 3">
    <name type="scientific">Pseudoalteromonas luteoviolacea H33</name>
    <dbReference type="NCBI Taxonomy" id="1365251"/>
    <lineage>
        <taxon>Bacteria</taxon>
        <taxon>Pseudomonadati</taxon>
        <taxon>Pseudomonadota</taxon>
        <taxon>Gammaproteobacteria</taxon>
        <taxon>Alteromonadales</taxon>
        <taxon>Pseudoalteromonadaceae</taxon>
        <taxon>Pseudoalteromonas</taxon>
    </lineage>
</organism>
<feature type="chain" id="PRO_5007883930" evidence="1">
    <location>
        <begin position="21"/>
        <end position="110"/>
    </location>
</feature>
<reference evidence="2 3" key="1">
    <citation type="submission" date="2013-07" db="EMBL/GenBank/DDBJ databases">
        <title>Comparative Genomic and Metabolomic Analysis of Twelve Strains of Pseudoalteromonas luteoviolacea.</title>
        <authorList>
            <person name="Vynne N.G."/>
            <person name="Mansson M."/>
            <person name="Gram L."/>
        </authorList>
    </citation>
    <scope>NUCLEOTIDE SEQUENCE [LARGE SCALE GENOMIC DNA]</scope>
    <source>
        <strain evidence="2 3">H33</strain>
    </source>
</reference>
<dbReference type="Proteomes" id="UP000076503">
    <property type="component" value="Unassembled WGS sequence"/>
</dbReference>
<evidence type="ECO:0000313" key="3">
    <source>
        <dbReference type="Proteomes" id="UP000076503"/>
    </source>
</evidence>
<feature type="signal peptide" evidence="1">
    <location>
        <begin position="1"/>
        <end position="20"/>
    </location>
</feature>
<proteinExistence type="predicted"/>
<evidence type="ECO:0000313" key="2">
    <source>
        <dbReference type="EMBL" id="KZN45939.1"/>
    </source>
</evidence>
<evidence type="ECO:0000256" key="1">
    <source>
        <dbReference type="SAM" id="SignalP"/>
    </source>
</evidence>
<dbReference type="PATRIC" id="fig|1365251.3.peg.4611"/>
<dbReference type="OrthoDB" id="6309976at2"/>
<dbReference type="AlphaFoldDB" id="A0A167AY43"/>
<dbReference type="RefSeq" id="WP_063363779.1">
    <property type="nucleotide sequence ID" value="NZ_AUXZ01000123.1"/>
</dbReference>
<keyword evidence="1" id="KW-0732">Signal</keyword>
<dbReference type="EMBL" id="AUXZ01000123">
    <property type="protein sequence ID" value="KZN45939.1"/>
    <property type="molecule type" value="Genomic_DNA"/>
</dbReference>